<dbReference type="InterPro" id="IPR026574">
    <property type="entry name" value="Modulator_MzrA"/>
</dbReference>
<evidence type="ECO:0000256" key="4">
    <source>
        <dbReference type="ARBA" id="ARBA00022989"/>
    </source>
</evidence>
<keyword evidence="9" id="KW-1185">Reference proteome</keyword>
<feature type="domain" description="SecD export protein N-terminal TM" evidence="7">
    <location>
        <begin position="14"/>
        <end position="103"/>
    </location>
</feature>
<dbReference type="Pfam" id="PF13721">
    <property type="entry name" value="SecD-TM1"/>
    <property type="match status" value="1"/>
</dbReference>
<accession>A0ABV3N4H1</accession>
<keyword evidence="1 6" id="KW-1003">Cell membrane</keyword>
<dbReference type="NCBIfam" id="NF007915">
    <property type="entry name" value="PRK10629.1"/>
    <property type="match status" value="1"/>
</dbReference>
<dbReference type="RefSeq" id="WP_367168108.1">
    <property type="nucleotide sequence ID" value="NZ_JBFKZN010000008.1"/>
</dbReference>
<sequence length="125" mass="14083">MLKTTRLRGRHLTLLAIIAALMLTLFLPVLLRNESALHIRASRQGVALPDGFYVYERLNAEGIQIKSITLDDNALVIRFDTPTQSAAAEKVLRQLLPFDFNIARQEHSASADWSHRISLYQQAVS</sequence>
<dbReference type="InterPro" id="IPR027398">
    <property type="entry name" value="SecD-TM"/>
</dbReference>
<evidence type="ECO:0000313" key="9">
    <source>
        <dbReference type="Proteomes" id="UP001554567"/>
    </source>
</evidence>
<proteinExistence type="inferred from homology"/>
<dbReference type="Proteomes" id="UP001554567">
    <property type="component" value="Unassembled WGS sequence"/>
</dbReference>
<dbReference type="EMBL" id="JBFKZN010000008">
    <property type="protein sequence ID" value="MEW5290719.1"/>
    <property type="molecule type" value="Genomic_DNA"/>
</dbReference>
<evidence type="ECO:0000256" key="1">
    <source>
        <dbReference type="ARBA" id="ARBA00022475"/>
    </source>
</evidence>
<comment type="function">
    <text evidence="6">Modulates the activity of the EnvZ/OmpR two-component regulatory system, probably by directly modulating EnvZ enzymatic activity and increasing stability of phosphorylated OmpR.</text>
</comment>
<evidence type="ECO:0000313" key="8">
    <source>
        <dbReference type="EMBL" id="MEW5290719.1"/>
    </source>
</evidence>
<evidence type="ECO:0000256" key="6">
    <source>
        <dbReference type="HAMAP-Rule" id="MF_00904"/>
    </source>
</evidence>
<keyword evidence="2 6" id="KW-0997">Cell inner membrane</keyword>
<name>A0ABV3N4H1_9GAMM</name>
<feature type="transmembrane region" description="Helical" evidence="6">
    <location>
        <begin position="12"/>
        <end position="31"/>
    </location>
</feature>
<protein>
    <recommendedName>
        <fullName evidence="6">Modulator protein MzrA</fullName>
    </recommendedName>
</protein>
<reference evidence="8 9" key="1">
    <citation type="submission" date="2024-07" db="EMBL/GenBank/DDBJ databases">
        <authorList>
            <person name="Dulla G.F.J."/>
            <person name="Delorm J.G."/>
        </authorList>
    </citation>
    <scope>NUCLEOTIDE SEQUENCE [LARGE SCALE GENOMIC DNA]</scope>
    <source>
        <strain evidence="8 9">JGD 233</strain>
    </source>
</reference>
<evidence type="ECO:0000256" key="2">
    <source>
        <dbReference type="ARBA" id="ARBA00022519"/>
    </source>
</evidence>
<evidence type="ECO:0000259" key="7">
    <source>
        <dbReference type="Pfam" id="PF13721"/>
    </source>
</evidence>
<comment type="subunit">
    <text evidence="6">Interacts with EnvZ.</text>
</comment>
<keyword evidence="5 6" id="KW-0472">Membrane</keyword>
<comment type="subcellular location">
    <subcellularLocation>
        <location evidence="6">Cell inner membrane</location>
        <topology evidence="6">Single-pass membrane protein</topology>
    </subcellularLocation>
</comment>
<comment type="caution">
    <text evidence="8">The sequence shown here is derived from an EMBL/GenBank/DDBJ whole genome shotgun (WGS) entry which is preliminary data.</text>
</comment>
<keyword evidence="4 6" id="KW-1133">Transmembrane helix</keyword>
<comment type="similarity">
    <text evidence="6">Belongs to the MzrA family.</text>
</comment>
<evidence type="ECO:0000256" key="3">
    <source>
        <dbReference type="ARBA" id="ARBA00022692"/>
    </source>
</evidence>
<gene>
    <name evidence="6 8" type="primary">mzrA</name>
    <name evidence="8" type="ORF">ABW286_16285</name>
</gene>
<organism evidence="8 9">
    <name type="scientific">Erwinia papayae</name>
    <dbReference type="NCBI Taxonomy" id="206499"/>
    <lineage>
        <taxon>Bacteria</taxon>
        <taxon>Pseudomonadati</taxon>
        <taxon>Pseudomonadota</taxon>
        <taxon>Gammaproteobacteria</taxon>
        <taxon>Enterobacterales</taxon>
        <taxon>Erwiniaceae</taxon>
        <taxon>Erwinia</taxon>
    </lineage>
</organism>
<evidence type="ECO:0000256" key="5">
    <source>
        <dbReference type="ARBA" id="ARBA00023136"/>
    </source>
</evidence>
<dbReference type="Gene3D" id="3.30.70.260">
    <property type="match status" value="1"/>
</dbReference>
<dbReference type="HAMAP" id="MF_00904">
    <property type="entry name" value="Modulator_MzrA"/>
    <property type="match status" value="1"/>
</dbReference>
<keyword evidence="3 6" id="KW-0812">Transmembrane</keyword>